<dbReference type="Pfam" id="PF04080">
    <property type="entry name" value="Per1"/>
    <property type="match status" value="1"/>
</dbReference>
<evidence type="ECO:0000256" key="3">
    <source>
        <dbReference type="ARBA" id="ARBA00022502"/>
    </source>
</evidence>
<organism evidence="9 10">
    <name type="scientific">Mizuhopecten yessoensis</name>
    <name type="common">Japanese scallop</name>
    <name type="synonym">Patinopecten yessoensis</name>
    <dbReference type="NCBI Taxonomy" id="6573"/>
    <lineage>
        <taxon>Eukaryota</taxon>
        <taxon>Metazoa</taxon>
        <taxon>Spiralia</taxon>
        <taxon>Lophotrochozoa</taxon>
        <taxon>Mollusca</taxon>
        <taxon>Bivalvia</taxon>
        <taxon>Autobranchia</taxon>
        <taxon>Pteriomorphia</taxon>
        <taxon>Pectinida</taxon>
        <taxon>Pectinoidea</taxon>
        <taxon>Pectinidae</taxon>
        <taxon>Mizuhopecten</taxon>
    </lineage>
</organism>
<dbReference type="GO" id="GO:0000139">
    <property type="term" value="C:Golgi membrane"/>
    <property type="evidence" value="ECO:0007669"/>
    <property type="project" value="UniProtKB-SubCell"/>
</dbReference>
<accession>A0A210PGN3</accession>
<feature type="chain" id="PRO_5016482569" description="Post-GPI attachment to proteins factor 3" evidence="8">
    <location>
        <begin position="28"/>
        <end position="323"/>
    </location>
</feature>
<feature type="transmembrane region" description="Helical" evidence="8">
    <location>
        <begin position="228"/>
        <end position="250"/>
    </location>
</feature>
<keyword evidence="7 8" id="KW-0472">Membrane</keyword>
<reference evidence="9 10" key="1">
    <citation type="journal article" date="2017" name="Nat. Ecol. Evol.">
        <title>Scallop genome provides insights into evolution of bilaterian karyotype and development.</title>
        <authorList>
            <person name="Wang S."/>
            <person name="Zhang J."/>
            <person name="Jiao W."/>
            <person name="Li J."/>
            <person name="Xun X."/>
            <person name="Sun Y."/>
            <person name="Guo X."/>
            <person name="Huan P."/>
            <person name="Dong B."/>
            <person name="Zhang L."/>
            <person name="Hu X."/>
            <person name="Sun X."/>
            <person name="Wang J."/>
            <person name="Zhao C."/>
            <person name="Wang Y."/>
            <person name="Wang D."/>
            <person name="Huang X."/>
            <person name="Wang R."/>
            <person name="Lv J."/>
            <person name="Li Y."/>
            <person name="Zhang Z."/>
            <person name="Liu B."/>
            <person name="Lu W."/>
            <person name="Hui Y."/>
            <person name="Liang J."/>
            <person name="Zhou Z."/>
            <person name="Hou R."/>
            <person name="Li X."/>
            <person name="Liu Y."/>
            <person name="Li H."/>
            <person name="Ning X."/>
            <person name="Lin Y."/>
            <person name="Zhao L."/>
            <person name="Xing Q."/>
            <person name="Dou J."/>
            <person name="Li Y."/>
            <person name="Mao J."/>
            <person name="Guo H."/>
            <person name="Dou H."/>
            <person name="Li T."/>
            <person name="Mu C."/>
            <person name="Jiang W."/>
            <person name="Fu Q."/>
            <person name="Fu X."/>
            <person name="Miao Y."/>
            <person name="Liu J."/>
            <person name="Yu Q."/>
            <person name="Li R."/>
            <person name="Liao H."/>
            <person name="Li X."/>
            <person name="Kong Y."/>
            <person name="Jiang Z."/>
            <person name="Chourrout D."/>
            <person name="Li R."/>
            <person name="Bao Z."/>
        </authorList>
    </citation>
    <scope>NUCLEOTIDE SEQUENCE [LARGE SCALE GENOMIC DNA]</scope>
    <source>
        <strain evidence="9 10">PY_sf001</strain>
    </source>
</reference>
<name>A0A210PGN3_MIZYE</name>
<proteinExistence type="inferred from homology"/>
<dbReference type="Proteomes" id="UP000242188">
    <property type="component" value="Unassembled WGS sequence"/>
</dbReference>
<dbReference type="InterPro" id="IPR007217">
    <property type="entry name" value="Per1-like"/>
</dbReference>
<feature type="transmembrane region" description="Helical" evidence="8">
    <location>
        <begin position="257"/>
        <end position="276"/>
    </location>
</feature>
<feature type="transmembrane region" description="Helical" evidence="8">
    <location>
        <begin position="176"/>
        <end position="196"/>
    </location>
</feature>
<evidence type="ECO:0000313" key="10">
    <source>
        <dbReference type="Proteomes" id="UP000242188"/>
    </source>
</evidence>
<dbReference type="AlphaFoldDB" id="A0A210PGN3"/>
<dbReference type="PANTHER" id="PTHR13148:SF0">
    <property type="entry name" value="POST-GPI ATTACHMENT TO PROTEINS FACTOR 3"/>
    <property type="match status" value="1"/>
</dbReference>
<evidence type="ECO:0000256" key="2">
    <source>
        <dbReference type="ARBA" id="ARBA00006387"/>
    </source>
</evidence>
<comment type="similarity">
    <text evidence="2 8">Belongs to the PGAP3 family.</text>
</comment>
<dbReference type="OrthoDB" id="419770at2759"/>
<dbReference type="PROSITE" id="PS51257">
    <property type="entry name" value="PROKAR_LIPOPROTEIN"/>
    <property type="match status" value="1"/>
</dbReference>
<evidence type="ECO:0000256" key="6">
    <source>
        <dbReference type="ARBA" id="ARBA00022989"/>
    </source>
</evidence>
<evidence type="ECO:0000256" key="1">
    <source>
        <dbReference type="ARBA" id="ARBA00004127"/>
    </source>
</evidence>
<comment type="function">
    <text evidence="8">Involved in the lipid remodeling steps of GPI-anchor maturation.</text>
</comment>
<keyword evidence="6 8" id="KW-1133">Transmembrane helix</keyword>
<protein>
    <recommendedName>
        <fullName evidence="8">Post-GPI attachment to proteins factor 3</fullName>
    </recommendedName>
</protein>
<keyword evidence="4 8" id="KW-0812">Transmembrane</keyword>
<dbReference type="EMBL" id="NEDP02076716">
    <property type="protein sequence ID" value="OWF35639.1"/>
    <property type="molecule type" value="Genomic_DNA"/>
</dbReference>
<keyword evidence="3 8" id="KW-0337">GPI-anchor biosynthesis</keyword>
<evidence type="ECO:0000256" key="5">
    <source>
        <dbReference type="ARBA" id="ARBA00022729"/>
    </source>
</evidence>
<comment type="caution">
    <text evidence="9">The sequence shown here is derived from an EMBL/GenBank/DDBJ whole genome shotgun (WGS) entry which is preliminary data.</text>
</comment>
<gene>
    <name evidence="9" type="ORF">KP79_PYT19260</name>
</gene>
<feature type="signal peptide" evidence="8">
    <location>
        <begin position="1"/>
        <end position="27"/>
    </location>
</feature>
<evidence type="ECO:0000256" key="8">
    <source>
        <dbReference type="RuleBase" id="RU365066"/>
    </source>
</evidence>
<dbReference type="GO" id="GO:0016788">
    <property type="term" value="F:hydrolase activity, acting on ester bonds"/>
    <property type="evidence" value="ECO:0007669"/>
    <property type="project" value="TreeGrafter"/>
</dbReference>
<evidence type="ECO:0000256" key="7">
    <source>
        <dbReference type="ARBA" id="ARBA00023136"/>
    </source>
</evidence>
<feature type="transmembrane region" description="Helical" evidence="8">
    <location>
        <begin position="296"/>
        <end position="315"/>
    </location>
</feature>
<evidence type="ECO:0000313" key="9">
    <source>
        <dbReference type="EMBL" id="OWF35639.1"/>
    </source>
</evidence>
<keyword evidence="8" id="KW-0333">Golgi apparatus</keyword>
<dbReference type="STRING" id="6573.A0A210PGN3"/>
<sequence>MAVARSIVYSLLTTACGVLWLVKLTNASYGDRSYVFQRCTYACMQHNCTDTQALEHFSASQPWHQRTLRWTCEDECNYICMWTTVDAFQKDGIGTPHFHGKWPFIRLFGIQEPASVLFSILNGLFHLRILTYRRLVSPSVPMYYVWQCVAVISMHTWFWSTIFHTRDTPVTEMMDYFSAFSLVLSNLFCLCCRVLGTDRPLRPAICGAVLLGMFLQHTYYLSMVKFDYGYNMIVNVTVGGVNMVGWLIWCCYHRHRYVWQCATVVLGLNVLLALELGEFPPLFWVFDAHSLWHASTFPLCYLWYSFIIDDGLYLMNLQKDKIF</sequence>
<comment type="subcellular location">
    <subcellularLocation>
        <location evidence="1">Endomembrane system</location>
        <topology evidence="1">Multi-pass membrane protein</topology>
    </subcellularLocation>
    <subcellularLocation>
        <location evidence="8">Golgi apparatus membrane</location>
        <topology evidence="8">Multi-pass membrane protein</topology>
    </subcellularLocation>
</comment>
<keyword evidence="10" id="KW-1185">Reference proteome</keyword>
<dbReference type="PANTHER" id="PTHR13148">
    <property type="entry name" value="PER1-RELATED"/>
    <property type="match status" value="1"/>
</dbReference>
<dbReference type="GO" id="GO:0006506">
    <property type="term" value="P:GPI anchor biosynthetic process"/>
    <property type="evidence" value="ECO:0007669"/>
    <property type="project" value="UniProtKB-KW"/>
</dbReference>
<feature type="transmembrane region" description="Helical" evidence="8">
    <location>
        <begin position="203"/>
        <end position="222"/>
    </location>
</feature>
<feature type="transmembrane region" description="Helical" evidence="8">
    <location>
        <begin position="114"/>
        <end position="131"/>
    </location>
</feature>
<evidence type="ECO:0000256" key="4">
    <source>
        <dbReference type="ARBA" id="ARBA00022692"/>
    </source>
</evidence>
<keyword evidence="5 8" id="KW-0732">Signal</keyword>
<dbReference type="GO" id="GO:0005789">
    <property type="term" value="C:endoplasmic reticulum membrane"/>
    <property type="evidence" value="ECO:0007669"/>
    <property type="project" value="TreeGrafter"/>
</dbReference>
<feature type="transmembrane region" description="Helical" evidence="8">
    <location>
        <begin position="143"/>
        <end position="164"/>
    </location>
</feature>